<dbReference type="EMBL" id="JAOWKZ010000003">
    <property type="protein sequence ID" value="MCV2872959.1"/>
    <property type="molecule type" value="Genomic_DNA"/>
</dbReference>
<dbReference type="Pfam" id="PF11316">
    <property type="entry name" value="Rhamno_transf"/>
    <property type="match status" value="1"/>
</dbReference>
<reference evidence="1 2" key="1">
    <citation type="submission" date="2022-10" db="EMBL/GenBank/DDBJ databases">
        <title>Defluviimonas sp. nov., isolated from ocean surface sediments.</title>
        <authorList>
            <person name="He W."/>
            <person name="Wang L."/>
            <person name="Zhang D.-F."/>
        </authorList>
    </citation>
    <scope>NUCLEOTIDE SEQUENCE [LARGE SCALE GENOMIC DNA]</scope>
    <source>
        <strain evidence="1 2">WL0050</strain>
    </source>
</reference>
<organism evidence="1 2">
    <name type="scientific">Albidovulum litorale</name>
    <dbReference type="NCBI Taxonomy" id="2984134"/>
    <lineage>
        <taxon>Bacteria</taxon>
        <taxon>Pseudomonadati</taxon>
        <taxon>Pseudomonadota</taxon>
        <taxon>Alphaproteobacteria</taxon>
        <taxon>Rhodobacterales</taxon>
        <taxon>Paracoccaceae</taxon>
        <taxon>Albidovulum</taxon>
    </lineage>
</organism>
<evidence type="ECO:0000313" key="2">
    <source>
        <dbReference type="Proteomes" id="UP001652564"/>
    </source>
</evidence>
<dbReference type="RefSeq" id="WP_263740182.1">
    <property type="nucleotide sequence ID" value="NZ_JAOWKZ010000003.1"/>
</dbReference>
<name>A0ABT2ZP92_9RHOB</name>
<accession>A0ABT2ZP92</accession>
<dbReference type="GO" id="GO:0016740">
    <property type="term" value="F:transferase activity"/>
    <property type="evidence" value="ECO:0007669"/>
    <property type="project" value="UniProtKB-KW"/>
</dbReference>
<proteinExistence type="predicted"/>
<dbReference type="Proteomes" id="UP001652564">
    <property type="component" value="Unassembled WGS sequence"/>
</dbReference>
<keyword evidence="2" id="KW-1185">Reference proteome</keyword>
<keyword evidence="1" id="KW-0808">Transferase</keyword>
<comment type="caution">
    <text evidence="1">The sequence shown here is derived from an EMBL/GenBank/DDBJ whole genome shotgun (WGS) entry which is preliminary data.</text>
</comment>
<evidence type="ECO:0000313" key="1">
    <source>
        <dbReference type="EMBL" id="MCV2872959.1"/>
    </source>
</evidence>
<dbReference type="SUPFAM" id="SSF53448">
    <property type="entry name" value="Nucleotide-diphospho-sugar transferases"/>
    <property type="match status" value="1"/>
</dbReference>
<sequence length="283" mass="32839">MNANSVNILGVCRFSMLGRGDWKAYRNQPDDKLEEIYEEKARELFAPERMENRLATLEHLTLKSFAAQSDQNFHFLVVTSDRLPSEYKERLTRICAEVSTVVLRFVPPSHISDVIRDVLAELEIDHGNTLQFRLDDDDCVSRDFIRRARRHAAAMWENQNFAISFAQQYYCVTDGPTEGIYNWYSPFFSAGAMTRHRDKTVFDWGHYQIPSRMIAVTDPHFPNIVTHRGDNDTPRHEARILKKRGMVPASEAEVQRVRDRHFDYLDEVGLALCGFDRIVSHAE</sequence>
<dbReference type="InterPro" id="IPR029044">
    <property type="entry name" value="Nucleotide-diphossugar_trans"/>
</dbReference>
<protein>
    <submittedName>
        <fullName evidence="1">Rhamnosyl transferase</fullName>
    </submittedName>
</protein>
<dbReference type="InterPro" id="IPR021466">
    <property type="entry name" value="Put_rhamnosyl_transferase"/>
</dbReference>
<gene>
    <name evidence="1" type="ORF">OEZ71_11700</name>
</gene>